<feature type="compositionally biased region" description="Basic and acidic residues" evidence="1">
    <location>
        <begin position="359"/>
        <end position="369"/>
    </location>
</feature>
<reference evidence="2" key="1">
    <citation type="submission" date="2014-09" db="EMBL/GenBank/DDBJ databases">
        <title>Genome sequence of the luminous mushroom Mycena chlorophos for searching fungal bioluminescence genes.</title>
        <authorList>
            <person name="Tanaka Y."/>
            <person name="Kasuga D."/>
            <person name="Oba Y."/>
            <person name="Hase S."/>
            <person name="Sato K."/>
            <person name="Oba Y."/>
            <person name="Sakakibara Y."/>
        </authorList>
    </citation>
    <scope>NUCLEOTIDE SEQUENCE</scope>
</reference>
<accession>A0ABQ0LGE2</accession>
<evidence type="ECO:0000313" key="2">
    <source>
        <dbReference type="EMBL" id="GAT50112.1"/>
    </source>
</evidence>
<proteinExistence type="predicted"/>
<dbReference type="CDD" id="cd12148">
    <property type="entry name" value="fungal_TF_MHR"/>
    <property type="match status" value="1"/>
</dbReference>
<gene>
    <name evidence="2" type="ORF">MCHLO_07388</name>
</gene>
<organism evidence="2 3">
    <name type="scientific">Mycena chlorophos</name>
    <name type="common">Agaric fungus</name>
    <name type="synonym">Agaricus chlorophos</name>
    <dbReference type="NCBI Taxonomy" id="658473"/>
    <lineage>
        <taxon>Eukaryota</taxon>
        <taxon>Fungi</taxon>
        <taxon>Dikarya</taxon>
        <taxon>Basidiomycota</taxon>
        <taxon>Agaricomycotina</taxon>
        <taxon>Agaricomycetes</taxon>
        <taxon>Agaricomycetidae</taxon>
        <taxon>Agaricales</taxon>
        <taxon>Marasmiineae</taxon>
        <taxon>Mycenaceae</taxon>
        <taxon>Mycena</taxon>
    </lineage>
</organism>
<sequence>MRITNNTLPRANDILYGPSWASIRLLEALLSTSPAIFPKSTITIVMSVFRLPSSRDADPIPLLSGAEAGRRGQLPDAATIRDSIIERHPALTSLWIQARSTLIVWRRRPSDGLVIKSICTEDPGAYRFAPSDWTLDALTLDLLPHSSNIGFFLDVHSIQRSFITSTTIIPSLRTALHLWSAHLSDDLLISTLEPNLLSRAISETISPTRTLSDAAPNINSTHQIQASILLSTYFFRNARLVEGRYHLSRATASATVLASRTSGPAQTEIRLREALLTTQALTCCWESANASLPEPSLPPPTTSSDILAQYASAAHLYRRATLLASQTSRECIPDKFAVSLEIDQALADADVQSLPSASPRDRDVPRDTESEPQTRILIPALLHSAQIHVFSALLEEHAYARQKSRAAAHMILSLLVQWGEKHRDEGMSGRLLDPMFAPICASSCRVLISEIARRRRGRDSSESSLDADLNTKLKPLLDALHVGIRIMRKHTFPLMEKELAAVRALCNAAGIGGIS</sequence>
<feature type="region of interest" description="Disordered" evidence="1">
    <location>
        <begin position="351"/>
        <end position="371"/>
    </location>
</feature>
<protein>
    <submittedName>
        <fullName evidence="2">Uncharacterized protein</fullName>
    </submittedName>
</protein>
<keyword evidence="3" id="KW-1185">Reference proteome</keyword>
<evidence type="ECO:0000313" key="3">
    <source>
        <dbReference type="Proteomes" id="UP000815677"/>
    </source>
</evidence>
<dbReference type="EMBL" id="DF846267">
    <property type="protein sequence ID" value="GAT50112.1"/>
    <property type="molecule type" value="Genomic_DNA"/>
</dbReference>
<name>A0ABQ0LGE2_MYCCL</name>
<evidence type="ECO:0000256" key="1">
    <source>
        <dbReference type="SAM" id="MobiDB-lite"/>
    </source>
</evidence>
<dbReference type="Proteomes" id="UP000815677">
    <property type="component" value="Unassembled WGS sequence"/>
</dbReference>